<dbReference type="EMBL" id="JAWDJW010007715">
    <property type="protein sequence ID" value="KAK3061631.1"/>
    <property type="molecule type" value="Genomic_DNA"/>
</dbReference>
<accession>A0ACC3D4D3</accession>
<reference evidence="1" key="1">
    <citation type="submission" date="2024-09" db="EMBL/GenBank/DDBJ databases">
        <title>Black Yeasts Isolated from many extreme environments.</title>
        <authorList>
            <person name="Coleine C."/>
            <person name="Stajich J.E."/>
            <person name="Selbmann L."/>
        </authorList>
    </citation>
    <scope>NUCLEOTIDE SEQUENCE</scope>
    <source>
        <strain evidence="1">CCFEE 5737</strain>
    </source>
</reference>
<evidence type="ECO:0000313" key="2">
    <source>
        <dbReference type="Proteomes" id="UP001186974"/>
    </source>
</evidence>
<proteinExistence type="predicted"/>
<protein>
    <submittedName>
        <fullName evidence="1">Uncharacterized protein</fullName>
    </submittedName>
</protein>
<name>A0ACC3D4D3_9PEZI</name>
<organism evidence="1 2">
    <name type="scientific">Coniosporium uncinatum</name>
    <dbReference type="NCBI Taxonomy" id="93489"/>
    <lineage>
        <taxon>Eukaryota</taxon>
        <taxon>Fungi</taxon>
        <taxon>Dikarya</taxon>
        <taxon>Ascomycota</taxon>
        <taxon>Pezizomycotina</taxon>
        <taxon>Dothideomycetes</taxon>
        <taxon>Dothideomycetes incertae sedis</taxon>
        <taxon>Coniosporium</taxon>
    </lineage>
</organism>
<comment type="caution">
    <text evidence="1">The sequence shown here is derived from an EMBL/GenBank/DDBJ whole genome shotgun (WGS) entry which is preliminary data.</text>
</comment>
<evidence type="ECO:0000313" key="1">
    <source>
        <dbReference type="EMBL" id="KAK3061631.1"/>
    </source>
</evidence>
<dbReference type="Proteomes" id="UP001186974">
    <property type="component" value="Unassembled WGS sequence"/>
</dbReference>
<gene>
    <name evidence="1" type="ORF">LTS18_005762</name>
</gene>
<keyword evidence="2" id="KW-1185">Reference proteome</keyword>
<sequence length="606" mass="65830">MKCTEDQSTRGAAVNIKADNIKCAEYNPSMDENGALCSYIAVETGQSLQIACSFHGNCTEGIYDIIVDGVLRFTRAFKSKQTKHISKKPPEIFQYVLVKDGKGVRCGSLEVQDLASPASTQSTFESAGTIEVRISVLREPTGNHANDDVNTFDEIDDWKEMWHNATHTAVPVTHEIAFPFTKDDALSKTAITNCRRAAKKPRPGSKPWAVFKFLYRSRDAIESAGFETTEEQSSVLDLPPVLSPSDEMSETGTPGPADPKHALPSQLFTPGAQSPTSKCVSSVKTDKSYGGFAPELPSTPKKSKKQQQQQLQTPITEKKSKKSKKPSDITIPEIEKSGNMATLTAQPSSGSPLGSGPEVKDYAENLPTPHPTPQQIKPASKPVSSTEADVPVKSINSEATEPAKTTRVPATEVIITVTNIEAEALNGTKRSADYAEEVDTNGPPLKKPKTNGVEEHETTSSISNTEGFSEPAVEPVVEPAVERAVKPTADSFVKPVESTPAPPVKPTEAVTPSSTRSLTPSLATNPVLAEKMRLLEERRARAAAVKKRAEAAEEKRTAAVAKAGEKHRAKLEEIEREMMELDEVEREAEEAERRALEEVEMLEMEE</sequence>